<dbReference type="SUPFAM" id="SSF48264">
    <property type="entry name" value="Cytochrome P450"/>
    <property type="match status" value="1"/>
</dbReference>
<dbReference type="InterPro" id="IPR050121">
    <property type="entry name" value="Cytochrome_P450_monoxygenase"/>
</dbReference>
<keyword evidence="11" id="KW-1185">Reference proteome</keyword>
<keyword evidence="4 8" id="KW-0560">Oxidoreductase</keyword>
<keyword evidence="6 8" id="KW-0503">Monooxygenase</keyword>
<dbReference type="HOGENOM" id="CLU_001570_14_0_1"/>
<dbReference type="PROSITE" id="PS00086">
    <property type="entry name" value="CYTOCHROME_P450"/>
    <property type="match status" value="1"/>
</dbReference>
<keyword evidence="3 7" id="KW-0479">Metal-binding</keyword>
<evidence type="ECO:0008006" key="12">
    <source>
        <dbReference type="Google" id="ProtNLM"/>
    </source>
</evidence>
<dbReference type="GeneID" id="19972448"/>
<dbReference type="EMBL" id="KB822720">
    <property type="protein sequence ID" value="ETN40829.1"/>
    <property type="molecule type" value="Genomic_DNA"/>
</dbReference>
<evidence type="ECO:0000256" key="5">
    <source>
        <dbReference type="ARBA" id="ARBA00023004"/>
    </source>
</evidence>
<dbReference type="PRINTS" id="PR00463">
    <property type="entry name" value="EP450I"/>
</dbReference>
<evidence type="ECO:0000256" key="2">
    <source>
        <dbReference type="ARBA" id="ARBA00010617"/>
    </source>
</evidence>
<keyword evidence="9" id="KW-0812">Transmembrane</keyword>
<dbReference type="GO" id="GO:0020037">
    <property type="term" value="F:heme binding"/>
    <property type="evidence" value="ECO:0007669"/>
    <property type="project" value="InterPro"/>
</dbReference>
<dbReference type="OrthoDB" id="3934656at2759"/>
<keyword evidence="5 7" id="KW-0408">Iron</keyword>
<dbReference type="eggNOG" id="KOG0157">
    <property type="taxonomic scope" value="Eukaryota"/>
</dbReference>
<organism evidence="10 11">
    <name type="scientific">Cyphellophora europaea (strain CBS 101466)</name>
    <name type="common">Phialophora europaea</name>
    <dbReference type="NCBI Taxonomy" id="1220924"/>
    <lineage>
        <taxon>Eukaryota</taxon>
        <taxon>Fungi</taxon>
        <taxon>Dikarya</taxon>
        <taxon>Ascomycota</taxon>
        <taxon>Pezizomycotina</taxon>
        <taxon>Eurotiomycetes</taxon>
        <taxon>Chaetothyriomycetidae</taxon>
        <taxon>Chaetothyriales</taxon>
        <taxon>Cyphellophoraceae</taxon>
        <taxon>Cyphellophora</taxon>
    </lineage>
</organism>
<dbReference type="Pfam" id="PF00067">
    <property type="entry name" value="p450"/>
    <property type="match status" value="1"/>
</dbReference>
<dbReference type="RefSeq" id="XP_008717672.1">
    <property type="nucleotide sequence ID" value="XM_008719450.1"/>
</dbReference>
<dbReference type="Proteomes" id="UP000030752">
    <property type="component" value="Unassembled WGS sequence"/>
</dbReference>
<dbReference type="InterPro" id="IPR036396">
    <property type="entry name" value="Cyt_P450_sf"/>
</dbReference>
<evidence type="ECO:0000256" key="6">
    <source>
        <dbReference type="ARBA" id="ARBA00023033"/>
    </source>
</evidence>
<dbReference type="FunFam" id="1.10.630.10:FF:000050">
    <property type="entry name" value="Cytochrome P450 monooxygenase"/>
    <property type="match status" value="1"/>
</dbReference>
<evidence type="ECO:0000256" key="8">
    <source>
        <dbReference type="RuleBase" id="RU000461"/>
    </source>
</evidence>
<comment type="similarity">
    <text evidence="2 8">Belongs to the cytochrome P450 family.</text>
</comment>
<dbReference type="GO" id="GO:0005506">
    <property type="term" value="F:iron ion binding"/>
    <property type="evidence" value="ECO:0007669"/>
    <property type="project" value="InterPro"/>
</dbReference>
<evidence type="ECO:0000256" key="1">
    <source>
        <dbReference type="ARBA" id="ARBA00001971"/>
    </source>
</evidence>
<dbReference type="PANTHER" id="PTHR24305">
    <property type="entry name" value="CYTOCHROME P450"/>
    <property type="match status" value="1"/>
</dbReference>
<dbReference type="PANTHER" id="PTHR24305:SF229">
    <property type="entry name" value="P450, PUTATIVE (EUROFUNG)-RELATED"/>
    <property type="match status" value="1"/>
</dbReference>
<evidence type="ECO:0000313" key="11">
    <source>
        <dbReference type="Proteomes" id="UP000030752"/>
    </source>
</evidence>
<keyword evidence="7 8" id="KW-0349">Heme</keyword>
<dbReference type="CDD" id="cd11060">
    <property type="entry name" value="CYP57A1-like"/>
    <property type="match status" value="1"/>
</dbReference>
<dbReference type="InterPro" id="IPR002401">
    <property type="entry name" value="Cyt_P450_E_grp-I"/>
</dbReference>
<dbReference type="Gene3D" id="1.10.630.10">
    <property type="entry name" value="Cytochrome P450"/>
    <property type="match status" value="1"/>
</dbReference>
<keyword evidence="9" id="KW-1133">Transmembrane helix</keyword>
<keyword evidence="9" id="KW-0472">Membrane</keyword>
<dbReference type="InterPro" id="IPR017972">
    <property type="entry name" value="Cyt_P450_CS"/>
</dbReference>
<proteinExistence type="inferred from homology"/>
<comment type="cofactor">
    <cofactor evidence="1 7">
        <name>heme</name>
        <dbReference type="ChEBI" id="CHEBI:30413"/>
    </cofactor>
</comment>
<dbReference type="InParanoid" id="W2RYR6"/>
<accession>W2RYR6</accession>
<dbReference type="GO" id="GO:0004497">
    <property type="term" value="F:monooxygenase activity"/>
    <property type="evidence" value="ECO:0007669"/>
    <property type="project" value="UniProtKB-KW"/>
</dbReference>
<reference evidence="10 11" key="1">
    <citation type="submission" date="2013-03" db="EMBL/GenBank/DDBJ databases">
        <title>The Genome Sequence of Phialophora europaea CBS 101466.</title>
        <authorList>
            <consortium name="The Broad Institute Genomics Platform"/>
            <person name="Cuomo C."/>
            <person name="de Hoog S."/>
            <person name="Gorbushina A."/>
            <person name="Walker B."/>
            <person name="Young S.K."/>
            <person name="Zeng Q."/>
            <person name="Gargeya S."/>
            <person name="Fitzgerald M."/>
            <person name="Haas B."/>
            <person name="Abouelleil A."/>
            <person name="Allen A.W."/>
            <person name="Alvarado L."/>
            <person name="Arachchi H.M."/>
            <person name="Berlin A.M."/>
            <person name="Chapman S.B."/>
            <person name="Gainer-Dewar J."/>
            <person name="Goldberg J."/>
            <person name="Griggs A."/>
            <person name="Gujja S."/>
            <person name="Hansen M."/>
            <person name="Howarth C."/>
            <person name="Imamovic A."/>
            <person name="Ireland A."/>
            <person name="Larimer J."/>
            <person name="McCowan C."/>
            <person name="Murphy C."/>
            <person name="Pearson M."/>
            <person name="Poon T.W."/>
            <person name="Priest M."/>
            <person name="Roberts A."/>
            <person name="Saif S."/>
            <person name="Shea T."/>
            <person name="Sisk P."/>
            <person name="Sykes S."/>
            <person name="Wortman J."/>
            <person name="Nusbaum C."/>
            <person name="Birren B."/>
        </authorList>
    </citation>
    <scope>NUCLEOTIDE SEQUENCE [LARGE SCALE GENOMIC DNA]</scope>
    <source>
        <strain evidence="10 11">CBS 101466</strain>
    </source>
</reference>
<protein>
    <recommendedName>
        <fullName evidence="12">Cytochrome P450 oxidoreductase</fullName>
    </recommendedName>
</protein>
<feature type="binding site" description="axial binding residue" evidence="7">
    <location>
        <position position="459"/>
    </location>
    <ligand>
        <name>heme</name>
        <dbReference type="ChEBI" id="CHEBI:30413"/>
    </ligand>
    <ligandPart>
        <name>Fe</name>
        <dbReference type="ChEBI" id="CHEBI:18248"/>
    </ligandPart>
</feature>
<sequence length="515" mass="58048">MTQHEGLLSYLLAQTQRQSLPALVLGSIALYCCSWAVYARYLHPFHDIPGPFLASISRLWMGASVLSGRAEHTQRALHQKYGPLVRIAPNEVSVADPEAIKVIYNIKSGFTKTDFYPPFAPNISPHGDHFSQLDEKKHAERRRYVNATYSMSTILESEQYIDACSDVFMKKMARFAESGQAVDFGEWIQWYTFDVVGELFFGRQFGFMRDEHDFGRYIESLDTLLPGIALSCVLPSYVRTLNTSLGMVFPAVRASVKGFDEIRAAGRYWTAQRQEELSTGKVNRVDLLNKFFRIRDEKEGWDIPDIANEACVAIFAGSDTTAVAIRSIFYHLMKTPDAMKKLVAEVDDFYFQGRVTGAHIAYNEAIKMPYLVACCKEGMRLHPSVGLGMPRHVPAGGATIAGRTFAAGERVSINAAVVHYDKTVFGPDADSFNPDRWLTGDGAMMDRHMLHFGGGSRTCIGKNISLAEMHKLIPEFLRKFEVHLVDPNKEWETHNYWFNKQLGINVEIRARKCPS</sequence>
<feature type="transmembrane region" description="Helical" evidence="9">
    <location>
        <begin position="20"/>
        <end position="38"/>
    </location>
</feature>
<evidence type="ECO:0000313" key="10">
    <source>
        <dbReference type="EMBL" id="ETN40829.1"/>
    </source>
</evidence>
<gene>
    <name evidence="10" type="ORF">HMPREF1541_05109</name>
</gene>
<evidence type="ECO:0000256" key="9">
    <source>
        <dbReference type="SAM" id="Phobius"/>
    </source>
</evidence>
<dbReference type="GO" id="GO:0016705">
    <property type="term" value="F:oxidoreductase activity, acting on paired donors, with incorporation or reduction of molecular oxygen"/>
    <property type="evidence" value="ECO:0007669"/>
    <property type="project" value="InterPro"/>
</dbReference>
<dbReference type="STRING" id="1220924.W2RYR6"/>
<evidence type="ECO:0000256" key="7">
    <source>
        <dbReference type="PIRSR" id="PIRSR602401-1"/>
    </source>
</evidence>
<name>W2RYR6_CYPE1</name>
<dbReference type="PRINTS" id="PR00385">
    <property type="entry name" value="P450"/>
</dbReference>
<dbReference type="InterPro" id="IPR001128">
    <property type="entry name" value="Cyt_P450"/>
</dbReference>
<dbReference type="AlphaFoldDB" id="W2RYR6"/>
<evidence type="ECO:0000256" key="4">
    <source>
        <dbReference type="ARBA" id="ARBA00023002"/>
    </source>
</evidence>
<dbReference type="VEuPathDB" id="FungiDB:HMPREF1541_05109"/>
<evidence type="ECO:0000256" key="3">
    <source>
        <dbReference type="ARBA" id="ARBA00022723"/>
    </source>
</evidence>